<dbReference type="FunFam" id="3.40.1010.10:FF:000001">
    <property type="entry name" value="Siroheme synthase"/>
    <property type="match status" value="1"/>
</dbReference>
<protein>
    <recommendedName>
        <fullName evidence="1">uroporphyrinogen-III C-methyltransferase</fullName>
        <ecNumber evidence="1">2.1.1.107</ecNumber>
    </recommendedName>
</protein>
<dbReference type="InterPro" id="IPR014776">
    <property type="entry name" value="4pyrrole_Mease_sub2"/>
</dbReference>
<dbReference type="InterPro" id="IPR000878">
    <property type="entry name" value="4pyrrol_Mease"/>
</dbReference>
<dbReference type="EC" id="2.1.1.107" evidence="1"/>
<reference evidence="7" key="1">
    <citation type="journal article" date="2020" name="bioRxiv">
        <title>Comparative genomics of Chlamydomonas.</title>
        <authorList>
            <person name="Craig R.J."/>
            <person name="Hasan A.R."/>
            <person name="Ness R.W."/>
            <person name="Keightley P.D."/>
        </authorList>
    </citation>
    <scope>NUCLEOTIDE SEQUENCE</scope>
    <source>
        <strain evidence="7">CCAP 11/173</strain>
    </source>
</reference>
<dbReference type="Pfam" id="PF00590">
    <property type="entry name" value="TP_methylase"/>
    <property type="match status" value="1"/>
</dbReference>
<proteinExistence type="predicted"/>
<dbReference type="PANTHER" id="PTHR45790:SF3">
    <property type="entry name" value="S-ADENOSYL-L-METHIONINE-DEPENDENT UROPORPHYRINOGEN III METHYLTRANSFERASE, CHLOROPLASTIC"/>
    <property type="match status" value="1"/>
</dbReference>
<dbReference type="OrthoDB" id="508204at2759"/>
<gene>
    <name evidence="7" type="ORF">HYH02_014719</name>
</gene>
<evidence type="ECO:0000259" key="6">
    <source>
        <dbReference type="Pfam" id="PF00590"/>
    </source>
</evidence>
<accession>A0A835VVP0</accession>
<dbReference type="Gene3D" id="3.30.950.10">
    <property type="entry name" value="Methyltransferase, Cobalt-precorrin-4 Transmethylase, Domain 2"/>
    <property type="match status" value="1"/>
</dbReference>
<comment type="caution">
    <text evidence="7">The sequence shown here is derived from an EMBL/GenBank/DDBJ whole genome shotgun (WGS) entry which is preliminary data.</text>
</comment>
<organism evidence="7 8">
    <name type="scientific">Chlamydomonas schloesseri</name>
    <dbReference type="NCBI Taxonomy" id="2026947"/>
    <lineage>
        <taxon>Eukaryota</taxon>
        <taxon>Viridiplantae</taxon>
        <taxon>Chlorophyta</taxon>
        <taxon>core chlorophytes</taxon>
        <taxon>Chlorophyceae</taxon>
        <taxon>CS clade</taxon>
        <taxon>Chlamydomonadales</taxon>
        <taxon>Chlamydomonadaceae</taxon>
        <taxon>Chlamydomonas</taxon>
    </lineage>
</organism>
<dbReference type="EMBL" id="JAEHOD010000104">
    <property type="protein sequence ID" value="KAG2426866.1"/>
    <property type="molecule type" value="Genomic_DNA"/>
</dbReference>
<evidence type="ECO:0000313" key="8">
    <source>
        <dbReference type="Proteomes" id="UP000613740"/>
    </source>
</evidence>
<evidence type="ECO:0000256" key="1">
    <source>
        <dbReference type="ARBA" id="ARBA00012162"/>
    </source>
</evidence>
<dbReference type="InterPro" id="IPR014777">
    <property type="entry name" value="4pyrrole_Mease_sub1"/>
</dbReference>
<keyword evidence="4" id="KW-0949">S-adenosyl-L-methionine</keyword>
<evidence type="ECO:0000256" key="2">
    <source>
        <dbReference type="ARBA" id="ARBA00022603"/>
    </source>
</evidence>
<dbReference type="Proteomes" id="UP000613740">
    <property type="component" value="Unassembled WGS sequence"/>
</dbReference>
<keyword evidence="3" id="KW-0808">Transferase</keyword>
<keyword evidence="8" id="KW-1185">Reference proteome</keyword>
<keyword evidence="2" id="KW-0489">Methyltransferase</keyword>
<dbReference type="NCBIfam" id="TIGR01469">
    <property type="entry name" value="cobA_cysG_Cterm"/>
    <property type="match status" value="1"/>
</dbReference>
<dbReference type="Gene3D" id="3.40.1010.10">
    <property type="entry name" value="Cobalt-precorrin-4 Transmethylase, Domain 1"/>
    <property type="match status" value="1"/>
</dbReference>
<dbReference type="NCBIfam" id="NF004790">
    <property type="entry name" value="PRK06136.1"/>
    <property type="match status" value="1"/>
</dbReference>
<evidence type="ECO:0000313" key="7">
    <source>
        <dbReference type="EMBL" id="KAG2426866.1"/>
    </source>
</evidence>
<dbReference type="PROSITE" id="PS00839">
    <property type="entry name" value="SUMT_1"/>
    <property type="match status" value="1"/>
</dbReference>
<evidence type="ECO:0000256" key="4">
    <source>
        <dbReference type="ARBA" id="ARBA00022691"/>
    </source>
</evidence>
<evidence type="ECO:0000256" key="3">
    <source>
        <dbReference type="ARBA" id="ARBA00022679"/>
    </source>
</evidence>
<dbReference type="GO" id="GO:0032259">
    <property type="term" value="P:methylation"/>
    <property type="evidence" value="ECO:0007669"/>
    <property type="project" value="UniProtKB-KW"/>
</dbReference>
<dbReference type="InterPro" id="IPR050161">
    <property type="entry name" value="Siro_Cobalamin_biosynth"/>
</dbReference>
<evidence type="ECO:0000256" key="5">
    <source>
        <dbReference type="ARBA" id="ARBA00023244"/>
    </source>
</evidence>
<dbReference type="InterPro" id="IPR003043">
    <property type="entry name" value="Uropor_MeTrfase_CS"/>
</dbReference>
<dbReference type="InterPro" id="IPR006366">
    <property type="entry name" value="CobA/CysG_C"/>
</dbReference>
<dbReference type="GO" id="GO:0004851">
    <property type="term" value="F:uroporphyrin-III C-methyltransferase activity"/>
    <property type="evidence" value="ECO:0007669"/>
    <property type="project" value="UniProtKB-EC"/>
</dbReference>
<dbReference type="InterPro" id="IPR035996">
    <property type="entry name" value="4pyrrol_Methylase_sf"/>
</dbReference>
<dbReference type="AlphaFoldDB" id="A0A835VVP0"/>
<feature type="domain" description="Tetrapyrrole methylase" evidence="6">
    <location>
        <begin position="20"/>
        <end position="226"/>
    </location>
</feature>
<dbReference type="PANTHER" id="PTHR45790">
    <property type="entry name" value="SIROHEME SYNTHASE-RELATED"/>
    <property type="match status" value="1"/>
</dbReference>
<dbReference type="GO" id="GO:0019354">
    <property type="term" value="P:siroheme biosynthetic process"/>
    <property type="evidence" value="ECO:0007669"/>
    <property type="project" value="InterPro"/>
</dbReference>
<keyword evidence="5" id="KW-0627">Porphyrin biosynthesis</keyword>
<name>A0A835VVP0_9CHLO</name>
<dbReference type="CDD" id="cd11642">
    <property type="entry name" value="SUMT"/>
    <property type="match status" value="1"/>
</dbReference>
<sequence>MSAVASDTAGTSGAPAAGRCFLVGAGPGPADYLTMRAVKLIGEADAIVYDDLGCEDALSYARPNAELVYVGKRGGKAESLKQPQIDQILVDLCTQGKQVVRLKGGCPSVFSRVASEMTALSVAAIPYELVPGVSSALAAPLFAGFPLTHVSLSTSFTVVSGHDIAGTDWASFRGLPTLVVLMAGRNLGQIARRLVEDAGWAPDTPVAVVRSAGLPDQRTWLTCLATAESDLAEAGQLSPCIVVVGKVAATGSIA</sequence>
<dbReference type="SUPFAM" id="SSF53790">
    <property type="entry name" value="Tetrapyrrole methylase"/>
    <property type="match status" value="1"/>
</dbReference>